<keyword evidence="1" id="KW-0812">Transmembrane</keyword>
<dbReference type="GeneID" id="6076951"/>
<evidence type="ECO:0000313" key="3">
    <source>
        <dbReference type="EMBL" id="EDR08285.1"/>
    </source>
</evidence>
<evidence type="ECO:0000313" key="4">
    <source>
        <dbReference type="Proteomes" id="UP000001194"/>
    </source>
</evidence>
<reference evidence="3 4" key="1">
    <citation type="journal article" date="2008" name="Nature">
        <title>The genome of Laccaria bicolor provides insights into mycorrhizal symbiosis.</title>
        <authorList>
            <person name="Martin F."/>
            <person name="Aerts A."/>
            <person name="Ahren D."/>
            <person name="Brun A."/>
            <person name="Danchin E.G.J."/>
            <person name="Duchaussoy F."/>
            <person name="Gibon J."/>
            <person name="Kohler A."/>
            <person name="Lindquist E."/>
            <person name="Pereda V."/>
            <person name="Salamov A."/>
            <person name="Shapiro H.J."/>
            <person name="Wuyts J."/>
            <person name="Blaudez D."/>
            <person name="Buee M."/>
            <person name="Brokstein P."/>
            <person name="Canbaeck B."/>
            <person name="Cohen D."/>
            <person name="Courty P.E."/>
            <person name="Coutinho P.M."/>
            <person name="Delaruelle C."/>
            <person name="Detter J.C."/>
            <person name="Deveau A."/>
            <person name="DiFazio S."/>
            <person name="Duplessis S."/>
            <person name="Fraissinet-Tachet L."/>
            <person name="Lucic E."/>
            <person name="Frey-Klett P."/>
            <person name="Fourrey C."/>
            <person name="Feussner I."/>
            <person name="Gay G."/>
            <person name="Grimwood J."/>
            <person name="Hoegger P.J."/>
            <person name="Jain P."/>
            <person name="Kilaru S."/>
            <person name="Labbe J."/>
            <person name="Lin Y.C."/>
            <person name="Legue V."/>
            <person name="Le Tacon F."/>
            <person name="Marmeisse R."/>
            <person name="Melayah D."/>
            <person name="Montanini B."/>
            <person name="Muratet M."/>
            <person name="Nehls U."/>
            <person name="Niculita-Hirzel H."/>
            <person name="Oudot-Le Secq M.P."/>
            <person name="Peter M."/>
            <person name="Quesneville H."/>
            <person name="Rajashekar B."/>
            <person name="Reich M."/>
            <person name="Rouhier N."/>
            <person name="Schmutz J."/>
            <person name="Yin T."/>
            <person name="Chalot M."/>
            <person name="Henrissat B."/>
            <person name="Kuees U."/>
            <person name="Lucas S."/>
            <person name="Van de Peer Y."/>
            <person name="Podila G.K."/>
            <person name="Polle A."/>
            <person name="Pukkila P.J."/>
            <person name="Richardson P.M."/>
            <person name="Rouze P."/>
            <person name="Sanders I.R."/>
            <person name="Stajich J.E."/>
            <person name="Tunlid A."/>
            <person name="Tuskan G."/>
            <person name="Grigoriev I.V."/>
        </authorList>
    </citation>
    <scope>NUCLEOTIDE SEQUENCE [LARGE SCALE GENOMIC DNA]</scope>
    <source>
        <strain evidence="4">S238N-H82 / ATCC MYA-4686</strain>
    </source>
</reference>
<accession>B0DAX8</accession>
<organism evidence="4">
    <name type="scientific">Laccaria bicolor (strain S238N-H82 / ATCC MYA-4686)</name>
    <name type="common">Bicoloured deceiver</name>
    <name type="synonym">Laccaria laccata var. bicolor</name>
    <dbReference type="NCBI Taxonomy" id="486041"/>
    <lineage>
        <taxon>Eukaryota</taxon>
        <taxon>Fungi</taxon>
        <taxon>Dikarya</taxon>
        <taxon>Basidiomycota</taxon>
        <taxon>Agaricomycotina</taxon>
        <taxon>Agaricomycetes</taxon>
        <taxon>Agaricomycetidae</taxon>
        <taxon>Agaricales</taxon>
        <taxon>Agaricineae</taxon>
        <taxon>Hydnangiaceae</taxon>
        <taxon>Laccaria</taxon>
    </lineage>
</organism>
<dbReference type="AlphaFoldDB" id="B0DAX8"/>
<dbReference type="KEGG" id="lbc:LACBIDRAFT_297805"/>
<evidence type="ECO:0000256" key="2">
    <source>
        <dbReference type="SAM" id="SignalP"/>
    </source>
</evidence>
<evidence type="ECO:0000256" key="1">
    <source>
        <dbReference type="SAM" id="Phobius"/>
    </source>
</evidence>
<dbReference type="Proteomes" id="UP000001194">
    <property type="component" value="Unassembled WGS sequence"/>
</dbReference>
<keyword evidence="4" id="KW-1185">Reference proteome</keyword>
<dbReference type="RefSeq" id="XP_001881355.1">
    <property type="nucleotide sequence ID" value="XM_001881320.1"/>
</dbReference>
<dbReference type="EMBL" id="DS547102">
    <property type="protein sequence ID" value="EDR08285.1"/>
    <property type="molecule type" value="Genomic_DNA"/>
</dbReference>
<feature type="transmembrane region" description="Helical" evidence="1">
    <location>
        <begin position="175"/>
        <end position="194"/>
    </location>
</feature>
<keyword evidence="2" id="KW-0732">Signal</keyword>
<keyword evidence="1" id="KW-0472">Membrane</keyword>
<gene>
    <name evidence="3" type="ORF">LACBIDRAFT_297805</name>
</gene>
<keyword evidence="1" id="KW-1133">Transmembrane helix</keyword>
<name>B0DAX8_LACBS</name>
<dbReference type="HOGENOM" id="CLU_115517_0_0_1"/>
<dbReference type="OrthoDB" id="2581067at2759"/>
<protein>
    <submittedName>
        <fullName evidence="3">Predicted protein</fullName>
    </submittedName>
</protein>
<feature type="chain" id="PRO_5002749185" evidence="2">
    <location>
        <begin position="27"/>
        <end position="195"/>
    </location>
</feature>
<feature type="signal peptide" evidence="2">
    <location>
        <begin position="1"/>
        <end position="26"/>
    </location>
</feature>
<sequence>MRLSNFFSKCINACFVLTFLANPTSSYFIITEPAAGRQWVNGATNLVTWEKGVLDGVYGFDVEMARMSQDGLMKLARNVPSASNAINLQLQDVPAGDDYFLIFINSTIGVLYATSSRFTILAASSTPTSQAPSPDAKVSTVAVSGGPNPTAQFATTFPAIASAAVVRWEVGMEHLAGLLSVTIGVVFGASWTLLW</sequence>
<dbReference type="InParanoid" id="B0DAX8"/>
<proteinExistence type="predicted"/>